<feature type="compositionally biased region" description="Polar residues" evidence="1">
    <location>
        <begin position="44"/>
        <end position="53"/>
    </location>
</feature>
<reference evidence="2 3" key="1">
    <citation type="journal article" date="2019" name="Commun. Biol.">
        <title>The bagworm genome reveals a unique fibroin gene that provides high tensile strength.</title>
        <authorList>
            <person name="Kono N."/>
            <person name="Nakamura H."/>
            <person name="Ohtoshi R."/>
            <person name="Tomita M."/>
            <person name="Numata K."/>
            <person name="Arakawa K."/>
        </authorList>
    </citation>
    <scope>NUCLEOTIDE SEQUENCE [LARGE SCALE GENOMIC DNA]</scope>
</reference>
<feature type="region of interest" description="Disordered" evidence="1">
    <location>
        <begin position="20"/>
        <end position="53"/>
    </location>
</feature>
<evidence type="ECO:0000256" key="1">
    <source>
        <dbReference type="SAM" id="MobiDB-lite"/>
    </source>
</evidence>
<gene>
    <name evidence="2" type="ORF">EVAR_24264_1</name>
</gene>
<organism evidence="2 3">
    <name type="scientific">Eumeta variegata</name>
    <name type="common">Bagworm moth</name>
    <name type="synonym">Eumeta japonica</name>
    <dbReference type="NCBI Taxonomy" id="151549"/>
    <lineage>
        <taxon>Eukaryota</taxon>
        <taxon>Metazoa</taxon>
        <taxon>Ecdysozoa</taxon>
        <taxon>Arthropoda</taxon>
        <taxon>Hexapoda</taxon>
        <taxon>Insecta</taxon>
        <taxon>Pterygota</taxon>
        <taxon>Neoptera</taxon>
        <taxon>Endopterygota</taxon>
        <taxon>Lepidoptera</taxon>
        <taxon>Glossata</taxon>
        <taxon>Ditrysia</taxon>
        <taxon>Tineoidea</taxon>
        <taxon>Psychidae</taxon>
        <taxon>Oiketicinae</taxon>
        <taxon>Eumeta</taxon>
    </lineage>
</organism>
<sequence>MFQRILHLLVGAPNLNVEKHSPKMKSLGSSNNYSVRRNGEKSQKMYSSRSSYGTFHSRRNKDFDGYCVYHFTTRLGDGKKYPRAGSSECLPIRKTNQAEHFSSFFGTERGATSTPAFAPVRCLNDAGSGGGREDNREGVIERVRRCVDERVPVHYDAV</sequence>
<evidence type="ECO:0000313" key="3">
    <source>
        <dbReference type="Proteomes" id="UP000299102"/>
    </source>
</evidence>
<proteinExistence type="predicted"/>
<dbReference type="Proteomes" id="UP000299102">
    <property type="component" value="Unassembled WGS sequence"/>
</dbReference>
<protein>
    <submittedName>
        <fullName evidence="2">Uncharacterized protein</fullName>
    </submittedName>
</protein>
<comment type="caution">
    <text evidence="2">The sequence shown here is derived from an EMBL/GenBank/DDBJ whole genome shotgun (WGS) entry which is preliminary data.</text>
</comment>
<evidence type="ECO:0000313" key="2">
    <source>
        <dbReference type="EMBL" id="GBP37132.1"/>
    </source>
</evidence>
<name>A0A4C1VFP4_EUMVA</name>
<dbReference type="AlphaFoldDB" id="A0A4C1VFP4"/>
<dbReference type="EMBL" id="BGZK01000329">
    <property type="protein sequence ID" value="GBP37132.1"/>
    <property type="molecule type" value="Genomic_DNA"/>
</dbReference>
<keyword evidence="3" id="KW-1185">Reference proteome</keyword>
<accession>A0A4C1VFP4</accession>